<dbReference type="EMBL" id="CP009896">
    <property type="protein sequence ID" value="AIY16031.1"/>
    <property type="molecule type" value="Genomic_DNA"/>
</dbReference>
<reference evidence="1 2" key="1">
    <citation type="journal article" date="2015" name="Genome Announc.">
        <title>Complete Genome Sequence of Steroid-Transforming Nocardioides simplex VKM Ac-2033D.</title>
        <authorList>
            <person name="Shtratnikova V.Y."/>
            <person name="Schelkunov M.I."/>
            <person name="Pekov Y.A."/>
            <person name="Fokina V.V."/>
            <person name="Logacheva M.D."/>
            <person name="Sokolov S.L."/>
            <person name="Bragin E.Y."/>
            <person name="Ashapkin V.V."/>
            <person name="Donova M.V."/>
        </authorList>
    </citation>
    <scope>NUCLEOTIDE SEQUENCE [LARGE SCALE GENOMIC DNA]</scope>
    <source>
        <strain evidence="1 2">VKM Ac-2033D</strain>
    </source>
</reference>
<dbReference type="AlphaFoldDB" id="A0A0A1DFJ8"/>
<dbReference type="SUPFAM" id="SSF53756">
    <property type="entry name" value="UDP-Glycosyltransferase/glycogen phosphorylase"/>
    <property type="match status" value="1"/>
</dbReference>
<evidence type="ECO:0000313" key="2">
    <source>
        <dbReference type="Proteomes" id="UP000030300"/>
    </source>
</evidence>
<dbReference type="GO" id="GO:0016740">
    <property type="term" value="F:transferase activity"/>
    <property type="evidence" value="ECO:0007669"/>
    <property type="project" value="UniProtKB-KW"/>
</dbReference>
<dbReference type="Proteomes" id="UP000030300">
    <property type="component" value="Chromosome"/>
</dbReference>
<dbReference type="OrthoDB" id="9794575at2"/>
<dbReference type="GeneID" id="96608005"/>
<keyword evidence="1" id="KW-0808">Transferase</keyword>
<dbReference type="Gene3D" id="3.40.50.2000">
    <property type="entry name" value="Glycogen Phosphorylase B"/>
    <property type="match status" value="2"/>
</dbReference>
<dbReference type="KEGG" id="psim:KR76_03335"/>
<evidence type="ECO:0000313" key="1">
    <source>
        <dbReference type="EMBL" id="AIY16031.1"/>
    </source>
</evidence>
<dbReference type="eggNOG" id="COG0438">
    <property type="taxonomic scope" value="Bacteria"/>
</dbReference>
<dbReference type="STRING" id="2045.KR76_03335"/>
<keyword evidence="2" id="KW-1185">Reference proteome</keyword>
<proteinExistence type="predicted"/>
<name>A0A0A1DFJ8_NOCSI</name>
<organism evidence="1 2">
    <name type="scientific">Nocardioides simplex</name>
    <name type="common">Arthrobacter simplex</name>
    <dbReference type="NCBI Taxonomy" id="2045"/>
    <lineage>
        <taxon>Bacteria</taxon>
        <taxon>Bacillati</taxon>
        <taxon>Actinomycetota</taxon>
        <taxon>Actinomycetes</taxon>
        <taxon>Propionibacteriales</taxon>
        <taxon>Nocardioidaceae</taxon>
        <taxon>Pimelobacter</taxon>
    </lineage>
</organism>
<dbReference type="HOGENOM" id="CLU_606604_0_0_11"/>
<protein>
    <submittedName>
        <fullName evidence="1">Glycosyltransferase-like protein</fullName>
    </submittedName>
</protein>
<sequence length="439" mass="48481">MDRAAPHVLYIAWGFPPSRGSGVYRALATANALAAGGFRVTVLTCERESFYRYTLADPTLEERIDSRVEVVRIPFDWPVMDLDVRRWDRERARRPRAWTLRRVEQDQEGFPEASYGPWLEPLVAAGRALHRRDPLDLVVATANPNVSVGAAHRLHTELGIPFVLDQRDSWTVDVFDGTENPDRRVHELEAAFVADALEVWFVNEPLRAEHAARYPASASKIHSVANGYDLELAPSPVLSAPAPEQPLTYGYIGTLTPRLPLVEFGEGWRTARERGGVVAGARARLWGHLGFFAVKDASLSHVLEQHDDGISYDGPVPKAAVRTIFEEIDVLLLILGAGRFVTSGKVYEYMASALPIVSVQEPGGDSARVLEGYPLWFPAADLTPGAIAQALEGAGRAARESDETVRRRCLSHAEQYERNRQLGPRVAALHDAVSAKETS</sequence>
<dbReference type="RefSeq" id="WP_038676611.1">
    <property type="nucleotide sequence ID" value="NZ_BJMC01000005.1"/>
</dbReference>
<gene>
    <name evidence="1" type="ORF">KR76_03335</name>
</gene>
<accession>A0A0A1DFJ8</accession>